<dbReference type="GO" id="GO:0055085">
    <property type="term" value="P:transmembrane transport"/>
    <property type="evidence" value="ECO:0007669"/>
    <property type="project" value="InterPro"/>
</dbReference>
<evidence type="ECO:0000256" key="6">
    <source>
        <dbReference type="ARBA" id="ARBA00022989"/>
    </source>
</evidence>
<evidence type="ECO:0000256" key="1">
    <source>
        <dbReference type="ARBA" id="ARBA00004651"/>
    </source>
</evidence>
<sequence length="329" mass="36137">MFELFFFICYNLSRRKPMNDFIFSLNSTVPVFFMIFLGWLLKEKGWFNENFVNTANKFVFNAALPALLFRDISSAPLKQAFNLKYFLFCMIVTTLMFLGIWILAELLIKDKTMIGAFVQASFRGSAAILGIAFIENIYGHSTMGPLMIVASVPLYNIFSVIVLTVRGPGSGSGSFRSAFKNIIRNPIILGILAGLPFSYLAVDFPPVIDKCLNELAVTATPVALLCVGAGFEGAKALRKLGPTMTAAAIKLFILPLIFLPPAVYFGFRGEGLIAILIMLGSPTTVSCYVMAKAMDNDHALTSSIVVAATVLSSVSLTLWVYLLRMFSFI</sequence>
<evidence type="ECO:0000256" key="2">
    <source>
        <dbReference type="ARBA" id="ARBA00010145"/>
    </source>
</evidence>
<feature type="transmembrane region" description="Helical" evidence="8">
    <location>
        <begin position="246"/>
        <end position="267"/>
    </location>
</feature>
<keyword evidence="3" id="KW-0813">Transport</keyword>
<evidence type="ECO:0000313" key="10">
    <source>
        <dbReference type="Proteomes" id="UP000298653"/>
    </source>
</evidence>
<feature type="transmembrane region" description="Helical" evidence="8">
    <location>
        <begin position="21"/>
        <end position="41"/>
    </location>
</feature>
<evidence type="ECO:0000256" key="3">
    <source>
        <dbReference type="ARBA" id="ARBA00022448"/>
    </source>
</evidence>
<dbReference type="Gene3D" id="1.20.1530.20">
    <property type="match status" value="1"/>
</dbReference>
<evidence type="ECO:0000256" key="7">
    <source>
        <dbReference type="ARBA" id="ARBA00023136"/>
    </source>
</evidence>
<comment type="subcellular location">
    <subcellularLocation>
        <location evidence="1">Cell membrane</location>
        <topology evidence="1">Multi-pass membrane protein</topology>
    </subcellularLocation>
</comment>
<feature type="transmembrane region" description="Helical" evidence="8">
    <location>
        <begin position="273"/>
        <end position="291"/>
    </location>
</feature>
<dbReference type="InterPro" id="IPR038770">
    <property type="entry name" value="Na+/solute_symporter_sf"/>
</dbReference>
<dbReference type="EMBL" id="CP040058">
    <property type="protein sequence ID" value="QCP36746.1"/>
    <property type="molecule type" value="Genomic_DNA"/>
</dbReference>
<dbReference type="Pfam" id="PF03547">
    <property type="entry name" value="Mem_trans"/>
    <property type="match status" value="1"/>
</dbReference>
<dbReference type="KEGG" id="arf:AR1Y2_3292"/>
<accession>A0A4P8IH40</accession>
<feature type="transmembrane region" description="Helical" evidence="8">
    <location>
        <begin position="186"/>
        <end position="202"/>
    </location>
</feature>
<dbReference type="PANTHER" id="PTHR36838">
    <property type="entry name" value="AUXIN EFFLUX CARRIER FAMILY PROTEIN"/>
    <property type="match status" value="1"/>
</dbReference>
<dbReference type="Proteomes" id="UP000298653">
    <property type="component" value="Chromosome"/>
</dbReference>
<feature type="transmembrane region" description="Helical" evidence="8">
    <location>
        <begin position="85"/>
        <end position="108"/>
    </location>
</feature>
<feature type="transmembrane region" description="Helical" evidence="8">
    <location>
        <begin position="303"/>
        <end position="322"/>
    </location>
</feature>
<keyword evidence="7 8" id="KW-0472">Membrane</keyword>
<feature type="transmembrane region" description="Helical" evidence="8">
    <location>
        <begin position="144"/>
        <end position="165"/>
    </location>
</feature>
<evidence type="ECO:0000313" key="9">
    <source>
        <dbReference type="EMBL" id="QCP36746.1"/>
    </source>
</evidence>
<evidence type="ECO:0000256" key="8">
    <source>
        <dbReference type="SAM" id="Phobius"/>
    </source>
</evidence>
<proteinExistence type="inferred from homology"/>
<keyword evidence="10" id="KW-1185">Reference proteome</keyword>
<feature type="transmembrane region" description="Helical" evidence="8">
    <location>
        <begin position="120"/>
        <end position="138"/>
    </location>
</feature>
<dbReference type="PANTHER" id="PTHR36838:SF4">
    <property type="entry name" value="AUXIN EFFLUX CARRIER FAMILY PROTEIN"/>
    <property type="match status" value="1"/>
</dbReference>
<dbReference type="InterPro" id="IPR004776">
    <property type="entry name" value="Mem_transp_PIN-like"/>
</dbReference>
<keyword evidence="6 8" id="KW-1133">Transmembrane helix</keyword>
<dbReference type="AlphaFoldDB" id="A0A4P8IH40"/>
<evidence type="ECO:0000256" key="4">
    <source>
        <dbReference type="ARBA" id="ARBA00022475"/>
    </source>
</evidence>
<evidence type="ECO:0000256" key="5">
    <source>
        <dbReference type="ARBA" id="ARBA00022692"/>
    </source>
</evidence>
<organism evidence="9 10">
    <name type="scientific">Anaerostipes rhamnosivorans</name>
    <dbReference type="NCBI Taxonomy" id="1229621"/>
    <lineage>
        <taxon>Bacteria</taxon>
        <taxon>Bacillati</taxon>
        <taxon>Bacillota</taxon>
        <taxon>Clostridia</taxon>
        <taxon>Lachnospirales</taxon>
        <taxon>Lachnospiraceae</taxon>
        <taxon>Anaerostipes</taxon>
    </lineage>
</organism>
<name>A0A4P8IH40_9FIRM</name>
<reference evidence="9 10" key="1">
    <citation type="submission" date="2019-05" db="EMBL/GenBank/DDBJ databases">
        <title>Complete genome sequencing of Anaerostipes rhamnosivorans.</title>
        <authorList>
            <person name="Bui T.P.N."/>
            <person name="de Vos W.M."/>
        </authorList>
    </citation>
    <scope>NUCLEOTIDE SEQUENCE [LARGE SCALE GENOMIC DNA]</scope>
    <source>
        <strain evidence="9 10">1y2</strain>
    </source>
</reference>
<keyword evidence="4" id="KW-1003">Cell membrane</keyword>
<keyword evidence="5 8" id="KW-0812">Transmembrane</keyword>
<comment type="similarity">
    <text evidence="2">Belongs to the auxin efflux carrier (TC 2.A.69) family.</text>
</comment>
<dbReference type="GO" id="GO:0005886">
    <property type="term" value="C:plasma membrane"/>
    <property type="evidence" value="ECO:0007669"/>
    <property type="project" value="UniProtKB-SubCell"/>
</dbReference>
<gene>
    <name evidence="9" type="ORF">AR1Y2_3292</name>
</gene>
<protein>
    <submittedName>
        <fullName evidence="9">Transporter</fullName>
    </submittedName>
</protein>